<keyword evidence="6" id="KW-1185">Reference proteome</keyword>
<comment type="similarity">
    <text evidence="3">Belongs to the acetyltransferase family. RimJ subfamily.</text>
</comment>
<evidence type="ECO:0000313" key="6">
    <source>
        <dbReference type="Proteomes" id="UP000095401"/>
    </source>
</evidence>
<gene>
    <name evidence="5" type="ORF">BI364_15360</name>
</gene>
<dbReference type="Proteomes" id="UP000095401">
    <property type="component" value="Chromosome"/>
</dbReference>
<evidence type="ECO:0000313" key="5">
    <source>
        <dbReference type="EMBL" id="AOU99131.1"/>
    </source>
</evidence>
<name>A0A1D8IRK7_9GAMM</name>
<dbReference type="Pfam" id="PF13302">
    <property type="entry name" value="Acetyltransf_3"/>
    <property type="match status" value="1"/>
</dbReference>
<dbReference type="InterPro" id="IPR016181">
    <property type="entry name" value="Acyl_CoA_acyltransferase"/>
</dbReference>
<dbReference type="RefSeq" id="WP_070079484.1">
    <property type="nucleotide sequence ID" value="NZ_CP017415.1"/>
</dbReference>
<feature type="domain" description="N-acetyltransferase" evidence="4">
    <location>
        <begin position="11"/>
        <end position="172"/>
    </location>
</feature>
<accession>A0A1D8IRK7</accession>
<keyword evidence="2" id="KW-0012">Acyltransferase</keyword>
<dbReference type="PANTHER" id="PTHR43792:SF8">
    <property type="entry name" value="[RIBOSOMAL PROTEIN US5]-ALANINE N-ACETYLTRANSFERASE"/>
    <property type="match status" value="1"/>
</dbReference>
<dbReference type="InterPro" id="IPR051531">
    <property type="entry name" value="N-acetyltransferase"/>
</dbReference>
<evidence type="ECO:0000259" key="4">
    <source>
        <dbReference type="PROSITE" id="PS51186"/>
    </source>
</evidence>
<dbReference type="Gene3D" id="3.40.630.30">
    <property type="match status" value="1"/>
</dbReference>
<evidence type="ECO:0000256" key="3">
    <source>
        <dbReference type="ARBA" id="ARBA00038502"/>
    </source>
</evidence>
<proteinExistence type="inferred from homology"/>
<protein>
    <submittedName>
        <fullName evidence="5">GNAT family N-acetyltransferase</fullName>
    </submittedName>
</protein>
<dbReference type="EMBL" id="CP017415">
    <property type="protein sequence ID" value="AOU99131.1"/>
    <property type="molecule type" value="Genomic_DNA"/>
</dbReference>
<evidence type="ECO:0000256" key="2">
    <source>
        <dbReference type="ARBA" id="ARBA00023315"/>
    </source>
</evidence>
<dbReference type="InterPro" id="IPR000182">
    <property type="entry name" value="GNAT_dom"/>
</dbReference>
<dbReference type="SUPFAM" id="SSF55729">
    <property type="entry name" value="Acyl-CoA N-acyltransferases (Nat)"/>
    <property type="match status" value="1"/>
</dbReference>
<dbReference type="AlphaFoldDB" id="A0A1D8IRK7"/>
<organism evidence="5 6">
    <name type="scientific">Acidihalobacter yilgarnensis</name>
    <dbReference type="NCBI Taxonomy" id="2819280"/>
    <lineage>
        <taxon>Bacteria</taxon>
        <taxon>Pseudomonadati</taxon>
        <taxon>Pseudomonadota</taxon>
        <taxon>Gammaproteobacteria</taxon>
        <taxon>Chromatiales</taxon>
        <taxon>Ectothiorhodospiraceae</taxon>
        <taxon>Acidihalobacter</taxon>
    </lineage>
</organism>
<dbReference type="KEGG" id="aprs:BI364_15360"/>
<keyword evidence="1 5" id="KW-0808">Transferase</keyword>
<dbReference type="PROSITE" id="PS51186">
    <property type="entry name" value="GNAT"/>
    <property type="match status" value="1"/>
</dbReference>
<sequence>MPDPTLLTTRLLLRAFNHADAPDVQRLAGDRAIADTTLNVPHPYEVGMAEAWIAGHDAALKSGHLQNFAITLREGGTLIGAIGLTIEPRFERAELGYWIGRPYWGRGYCTEAGKAVLRHGFIERGLNRIHASHFVRNPASGRMLDKLGLQPEGMLRQHARRWEDYEDLILYGLLRQDWSAALDTAR</sequence>
<dbReference type="PANTHER" id="PTHR43792">
    <property type="entry name" value="GNAT FAMILY, PUTATIVE (AFU_ORTHOLOGUE AFUA_3G00765)-RELATED-RELATED"/>
    <property type="match status" value="1"/>
</dbReference>
<evidence type="ECO:0000256" key="1">
    <source>
        <dbReference type="ARBA" id="ARBA00022679"/>
    </source>
</evidence>
<dbReference type="GO" id="GO:0016747">
    <property type="term" value="F:acyltransferase activity, transferring groups other than amino-acyl groups"/>
    <property type="evidence" value="ECO:0007669"/>
    <property type="project" value="InterPro"/>
</dbReference>
<reference evidence="6" key="1">
    <citation type="submission" date="2016-09" db="EMBL/GenBank/DDBJ databases">
        <title>Acidihalobacter prosperus F5.</title>
        <authorList>
            <person name="Khaleque H.N."/>
            <person name="Ramsay J.P."/>
            <person name="Kaksonen A.H."/>
            <person name="Boxall N.J."/>
            <person name="Watkin E.L.J."/>
        </authorList>
    </citation>
    <scope>NUCLEOTIDE SEQUENCE [LARGE SCALE GENOMIC DNA]</scope>
    <source>
        <strain evidence="6">F5</strain>
    </source>
</reference>